<dbReference type="GO" id="GO:0009401">
    <property type="term" value="P:phosphoenolpyruvate-dependent sugar phosphotransferase system"/>
    <property type="evidence" value="ECO:0007669"/>
    <property type="project" value="UniProtKB-KW"/>
</dbReference>
<evidence type="ECO:0000256" key="2">
    <source>
        <dbReference type="ARBA" id="ARBA00022448"/>
    </source>
</evidence>
<dbReference type="CDD" id="cd00212">
    <property type="entry name" value="PTS_IIB_glc"/>
    <property type="match status" value="1"/>
</dbReference>
<dbReference type="Proteomes" id="UP000195814">
    <property type="component" value="Chromosome"/>
</dbReference>
<feature type="domain" description="PTS EIIC type-1" evidence="14">
    <location>
        <begin position="109"/>
        <end position="466"/>
    </location>
</feature>
<feature type="transmembrane region" description="Helical" evidence="12">
    <location>
        <begin position="179"/>
        <end position="196"/>
    </location>
</feature>
<dbReference type="PANTHER" id="PTHR30175:SF1">
    <property type="entry name" value="PTS SYSTEM ARBUTIN-, CELLOBIOSE-, AND SALICIN-SPECIFIC EIIBC COMPONENT-RELATED"/>
    <property type="match status" value="1"/>
</dbReference>
<evidence type="ECO:0000259" key="13">
    <source>
        <dbReference type="PROSITE" id="PS51098"/>
    </source>
</evidence>
<keyword evidence="17" id="KW-1185">Reference proteome</keyword>
<dbReference type="PROSITE" id="PS51098">
    <property type="entry name" value="PTS_EIIB_TYPE_1"/>
    <property type="match status" value="1"/>
</dbReference>
<dbReference type="EMBL" id="CP015581">
    <property type="protein sequence ID" value="ARU99220.1"/>
    <property type="molecule type" value="Genomic_DNA"/>
</dbReference>
<feature type="transmembrane region" description="Helical" evidence="12">
    <location>
        <begin position="216"/>
        <end position="235"/>
    </location>
</feature>
<dbReference type="GO" id="GO:0015771">
    <property type="term" value="P:trehalose transport"/>
    <property type="evidence" value="ECO:0007669"/>
    <property type="project" value="TreeGrafter"/>
</dbReference>
<sequence>MTGFVQLARQIVETVGGKNNILTVVHCATRLRFKLVSTPTGAAEAIKSLEGVITVVESGGQFQVVIGNHVGEVFRAIEDHLSGREESLPDPKHAPQSEPGSNLLARFIDLVSGIFTPVLSVMAASGMLKGFLALALVLNLLTQESGTYQLWFAASDALFYFFPLVLGYTAGKKFGGSPFLTMAIGGALVHPLVMSLSQGSDPSAVDTFFGLPLTFINYSSSVIPIIFASWACCWLEKRLYPRLPSAIRNFATPLFCLMVIVPLTFLVIGPVSTFLSQCLATGYQWIYDIAPWIAGMFLGTVWQICVIFGLHWGLIPVAINNLSMLGFDTIVPLLLPAVLGQTGAALGVLLACRDQKLKMLAGTSVTAGLFGITEPAIYGVTLPLRKPFMFGCIAGGLGGGIVGLFQAKVWSFGLVSIFSFTQMIPAEGVDPSVWGAVAGALSALVLSCLLTFFFGVPRVAPAAMTQK</sequence>
<evidence type="ECO:0000256" key="1">
    <source>
        <dbReference type="ARBA" id="ARBA00004651"/>
    </source>
</evidence>
<name>A0A1Y0LNE4_TATCI</name>
<evidence type="ECO:0000256" key="7">
    <source>
        <dbReference type="ARBA" id="ARBA00022692"/>
    </source>
</evidence>
<dbReference type="Pfam" id="PF02378">
    <property type="entry name" value="PTS_EIIC"/>
    <property type="match status" value="1"/>
</dbReference>
<keyword evidence="9 12" id="KW-1133">Transmembrane helix</keyword>
<evidence type="ECO:0000256" key="11">
    <source>
        <dbReference type="PROSITE-ProRule" id="PRU00421"/>
    </source>
</evidence>
<feature type="transmembrane region" description="Helical" evidence="12">
    <location>
        <begin position="433"/>
        <end position="456"/>
    </location>
</feature>
<feature type="transmembrane region" description="Helical" evidence="12">
    <location>
        <begin position="247"/>
        <end position="269"/>
    </location>
</feature>
<dbReference type="PROSITE" id="PS51103">
    <property type="entry name" value="PTS_EIIC_TYPE_1"/>
    <property type="match status" value="1"/>
</dbReference>
<keyword evidence="4" id="KW-0762">Sugar transport</keyword>
<reference evidence="17 18" key="1">
    <citation type="submission" date="2016-05" db="EMBL/GenBank/DDBJ databases">
        <title>Complete genome sequence of two 2,5-diketo-D-glunonic acid producing strain Tatumella citrea.</title>
        <authorList>
            <person name="Duan C."/>
            <person name="Yang J."/>
            <person name="Yang S."/>
        </authorList>
    </citation>
    <scope>NUCLEOTIDE SEQUENCE [LARGE SCALE GENOMIC DNA]</scope>
    <source>
        <strain evidence="16 17">ATCC 39140</strain>
        <strain evidence="15 18">DSM 13699</strain>
    </source>
</reference>
<evidence type="ECO:0000259" key="14">
    <source>
        <dbReference type="PROSITE" id="PS51103"/>
    </source>
</evidence>
<dbReference type="AlphaFoldDB" id="A0A1Y0LNE4"/>
<keyword evidence="8" id="KW-0418">Kinase</keyword>
<evidence type="ECO:0000313" key="18">
    <source>
        <dbReference type="Proteomes" id="UP000195814"/>
    </source>
</evidence>
<dbReference type="GO" id="GO:0005886">
    <property type="term" value="C:plasma membrane"/>
    <property type="evidence" value="ECO:0007669"/>
    <property type="project" value="UniProtKB-SubCell"/>
</dbReference>
<evidence type="ECO:0000256" key="3">
    <source>
        <dbReference type="ARBA" id="ARBA00022475"/>
    </source>
</evidence>
<dbReference type="InterPro" id="IPR018113">
    <property type="entry name" value="PTrfase_EIIB_Cys"/>
</dbReference>
<keyword evidence="2" id="KW-0813">Transport</keyword>
<feature type="transmembrane region" description="Helical" evidence="12">
    <location>
        <begin position="289"/>
        <end position="310"/>
    </location>
</feature>
<evidence type="ECO:0000256" key="5">
    <source>
        <dbReference type="ARBA" id="ARBA00022679"/>
    </source>
</evidence>
<evidence type="ECO:0000256" key="10">
    <source>
        <dbReference type="ARBA" id="ARBA00023136"/>
    </source>
</evidence>
<keyword evidence="6" id="KW-0598">Phosphotransferase system</keyword>
<dbReference type="SUPFAM" id="SSF55604">
    <property type="entry name" value="Glucose permease domain IIB"/>
    <property type="match status" value="1"/>
</dbReference>
<dbReference type="KEGG" id="tci:A7K98_16365"/>
<dbReference type="GO" id="GO:0016301">
    <property type="term" value="F:kinase activity"/>
    <property type="evidence" value="ECO:0007669"/>
    <property type="project" value="UniProtKB-KW"/>
</dbReference>
<gene>
    <name evidence="15" type="ORF">A7K98_16365</name>
    <name evidence="16" type="ORF">A7K99_16350</name>
</gene>
<protein>
    <recommendedName>
        <fullName evidence="19">PTS beta-glucoside transporter subunit IIABC</fullName>
    </recommendedName>
</protein>
<evidence type="ECO:0008006" key="19">
    <source>
        <dbReference type="Google" id="ProtNLM"/>
    </source>
</evidence>
<evidence type="ECO:0000256" key="8">
    <source>
        <dbReference type="ARBA" id="ARBA00022777"/>
    </source>
</evidence>
<dbReference type="InterPro" id="IPR050558">
    <property type="entry name" value="PTS_Sugar-Specific_Components"/>
</dbReference>
<evidence type="ECO:0000256" key="4">
    <source>
        <dbReference type="ARBA" id="ARBA00022597"/>
    </source>
</evidence>
<evidence type="ECO:0000256" key="9">
    <source>
        <dbReference type="ARBA" id="ARBA00022989"/>
    </source>
</evidence>
<evidence type="ECO:0000313" key="15">
    <source>
        <dbReference type="EMBL" id="ARU95180.1"/>
    </source>
</evidence>
<keyword evidence="5" id="KW-0808">Transferase</keyword>
<dbReference type="InterPro" id="IPR003352">
    <property type="entry name" value="PTS_EIIC"/>
</dbReference>
<keyword evidence="7 12" id="KW-0812">Transmembrane</keyword>
<feature type="active site" description="Phosphocysteine intermediate; for EIIB activity" evidence="11">
    <location>
        <position position="27"/>
    </location>
</feature>
<dbReference type="GO" id="GO:0008982">
    <property type="term" value="F:protein-N(PI)-phosphohistidine-sugar phosphotransferase activity"/>
    <property type="evidence" value="ECO:0007669"/>
    <property type="project" value="InterPro"/>
</dbReference>
<evidence type="ECO:0000313" key="16">
    <source>
        <dbReference type="EMBL" id="ARU99220.1"/>
    </source>
</evidence>
<organism evidence="15 18">
    <name type="scientific">Tatumella citrea</name>
    <name type="common">Pantoea citrea</name>
    <dbReference type="NCBI Taxonomy" id="53336"/>
    <lineage>
        <taxon>Bacteria</taxon>
        <taxon>Pseudomonadati</taxon>
        <taxon>Pseudomonadota</taxon>
        <taxon>Gammaproteobacteria</taxon>
        <taxon>Enterobacterales</taxon>
        <taxon>Erwiniaceae</taxon>
        <taxon>Tatumella</taxon>
    </lineage>
</organism>
<evidence type="ECO:0000256" key="12">
    <source>
        <dbReference type="SAM" id="Phobius"/>
    </source>
</evidence>
<evidence type="ECO:0000256" key="6">
    <source>
        <dbReference type="ARBA" id="ARBA00022683"/>
    </source>
</evidence>
<dbReference type="EMBL" id="CP015579">
    <property type="protein sequence ID" value="ARU95180.1"/>
    <property type="molecule type" value="Genomic_DNA"/>
</dbReference>
<keyword evidence="3" id="KW-1003">Cell membrane</keyword>
<dbReference type="Proteomes" id="UP000195729">
    <property type="component" value="Chromosome"/>
</dbReference>
<comment type="subcellular location">
    <subcellularLocation>
        <location evidence="1">Cell membrane</location>
        <topology evidence="1">Multi-pass membrane protein</topology>
    </subcellularLocation>
</comment>
<evidence type="ECO:0000313" key="17">
    <source>
        <dbReference type="Proteomes" id="UP000195729"/>
    </source>
</evidence>
<dbReference type="InterPro" id="IPR036878">
    <property type="entry name" value="Glu_permease_IIB"/>
</dbReference>
<feature type="transmembrane region" description="Helical" evidence="12">
    <location>
        <begin position="148"/>
        <end position="167"/>
    </location>
</feature>
<dbReference type="OrthoDB" id="92465at2"/>
<feature type="domain" description="PTS EIIB type-1" evidence="13">
    <location>
        <begin position="5"/>
        <end position="87"/>
    </location>
</feature>
<dbReference type="GO" id="GO:0090589">
    <property type="term" value="F:protein-phosphocysteine-trehalose phosphotransferase system transporter activity"/>
    <property type="evidence" value="ECO:0007669"/>
    <property type="project" value="TreeGrafter"/>
</dbReference>
<dbReference type="InterPro" id="IPR013013">
    <property type="entry name" value="PTS_EIIC_1"/>
</dbReference>
<dbReference type="PANTHER" id="PTHR30175">
    <property type="entry name" value="PHOSPHOTRANSFERASE SYSTEM TRANSPORT PROTEIN"/>
    <property type="match status" value="1"/>
</dbReference>
<keyword evidence="10 12" id="KW-0472">Membrane</keyword>
<proteinExistence type="predicted"/>
<accession>A0A1Y0LNE4</accession>
<dbReference type="InterPro" id="IPR001996">
    <property type="entry name" value="PTS_IIB_1"/>
</dbReference>
<dbReference type="Gene3D" id="3.30.1360.60">
    <property type="entry name" value="Glucose permease domain IIB"/>
    <property type="match status" value="1"/>
</dbReference>
<dbReference type="Pfam" id="PF00367">
    <property type="entry name" value="PTS_EIIB"/>
    <property type="match status" value="1"/>
</dbReference>
<feature type="transmembrane region" description="Helical" evidence="12">
    <location>
        <begin position="388"/>
        <end position="413"/>
    </location>
</feature>